<dbReference type="PANTHER" id="PTHR43386">
    <property type="entry name" value="OLIGOPEPTIDE TRANSPORT SYSTEM PERMEASE PROTEIN APPC"/>
    <property type="match status" value="1"/>
</dbReference>
<reference evidence="9 10" key="1">
    <citation type="submission" date="2016-04" db="EMBL/GenBank/DDBJ databases">
        <title>Complete genome sequence of Thermococcus siculi type strain RG-20.</title>
        <authorList>
            <person name="Oger P.M."/>
        </authorList>
    </citation>
    <scope>NUCLEOTIDE SEQUENCE [LARGE SCALE GENOMIC DNA]</scope>
    <source>
        <strain evidence="9 10">RG-20</strain>
    </source>
</reference>
<evidence type="ECO:0000313" key="10">
    <source>
        <dbReference type="Proteomes" id="UP000250125"/>
    </source>
</evidence>
<keyword evidence="6 7" id="KW-0472">Membrane</keyword>
<feature type="transmembrane region" description="Helical" evidence="7">
    <location>
        <begin position="145"/>
        <end position="165"/>
    </location>
</feature>
<evidence type="ECO:0000256" key="2">
    <source>
        <dbReference type="ARBA" id="ARBA00022448"/>
    </source>
</evidence>
<dbReference type="RefSeq" id="WP_088856410.1">
    <property type="nucleotide sequence ID" value="NZ_CP015103.1"/>
</dbReference>
<dbReference type="OrthoDB" id="312811at2157"/>
<name>A0A2Z2MTS9_9EURY</name>
<evidence type="ECO:0000256" key="5">
    <source>
        <dbReference type="ARBA" id="ARBA00022989"/>
    </source>
</evidence>
<evidence type="ECO:0000256" key="7">
    <source>
        <dbReference type="RuleBase" id="RU363032"/>
    </source>
</evidence>
<dbReference type="SUPFAM" id="SSF161098">
    <property type="entry name" value="MetI-like"/>
    <property type="match status" value="1"/>
</dbReference>
<dbReference type="AlphaFoldDB" id="A0A2Z2MTS9"/>
<sequence>MARESGLYKFKLAMRNTKFRFGFGLLAFFIIFALIGPLFTPFAWDGLYYEKLPNSNMEVATYSTKTLPPMSHETLVTYLGNHVDVLHILGTDKLGKDLYAQLVYGLRTSLWIATLAAIIGTILGITIGFVAGYKGGLTDELLMMFVNIMLVIPSIVLLILVAAYLEARSPEVQALIIGLTGWPWVARAVRSQTLSLKNREFVNLARLAGLGDLRIIFEEIMPNMISYIFMVAILQFSGAILASATLDFIGLGPTTAVSLGTILQKAIAHNALQFGWWWWFIPPGLIITLIITALFFINLGMEEVFNPRLRRE</sequence>
<evidence type="ECO:0000313" key="9">
    <source>
        <dbReference type="EMBL" id="ASJ09176.1"/>
    </source>
</evidence>
<evidence type="ECO:0000256" key="3">
    <source>
        <dbReference type="ARBA" id="ARBA00022475"/>
    </source>
</evidence>
<dbReference type="Gene3D" id="1.10.3720.10">
    <property type="entry name" value="MetI-like"/>
    <property type="match status" value="1"/>
</dbReference>
<evidence type="ECO:0000256" key="6">
    <source>
        <dbReference type="ARBA" id="ARBA00023136"/>
    </source>
</evidence>
<dbReference type="EMBL" id="CP015103">
    <property type="protein sequence ID" value="ASJ09176.1"/>
    <property type="molecule type" value="Genomic_DNA"/>
</dbReference>
<keyword evidence="3" id="KW-1003">Cell membrane</keyword>
<dbReference type="CDD" id="cd06261">
    <property type="entry name" value="TM_PBP2"/>
    <property type="match status" value="1"/>
</dbReference>
<comment type="subcellular location">
    <subcellularLocation>
        <location evidence="1 7">Cell membrane</location>
        <topology evidence="1 7">Multi-pass membrane protein</topology>
    </subcellularLocation>
</comment>
<gene>
    <name evidence="9" type="ORF">A3L11_08010</name>
</gene>
<dbReference type="InterPro" id="IPR050366">
    <property type="entry name" value="BP-dependent_transpt_permease"/>
</dbReference>
<protein>
    <submittedName>
        <fullName evidence="9">Peptide ABC transporter permease</fullName>
    </submittedName>
</protein>
<accession>A0A2Z2MTS9</accession>
<feature type="transmembrane region" description="Helical" evidence="7">
    <location>
        <begin position="110"/>
        <end position="133"/>
    </location>
</feature>
<feature type="transmembrane region" description="Helical" evidence="7">
    <location>
        <begin position="171"/>
        <end position="189"/>
    </location>
</feature>
<dbReference type="GeneID" id="33318173"/>
<feature type="transmembrane region" description="Helical" evidence="7">
    <location>
        <begin position="224"/>
        <end position="244"/>
    </location>
</feature>
<feature type="transmembrane region" description="Helical" evidence="7">
    <location>
        <begin position="21"/>
        <end position="44"/>
    </location>
</feature>
<dbReference type="GO" id="GO:0071916">
    <property type="term" value="F:dipeptide transmembrane transporter activity"/>
    <property type="evidence" value="ECO:0007669"/>
    <property type="project" value="TreeGrafter"/>
</dbReference>
<dbReference type="InterPro" id="IPR035906">
    <property type="entry name" value="MetI-like_sf"/>
</dbReference>
<dbReference type="InterPro" id="IPR000515">
    <property type="entry name" value="MetI-like"/>
</dbReference>
<dbReference type="GO" id="GO:0005886">
    <property type="term" value="C:plasma membrane"/>
    <property type="evidence" value="ECO:0007669"/>
    <property type="project" value="UniProtKB-SubCell"/>
</dbReference>
<keyword evidence="10" id="KW-1185">Reference proteome</keyword>
<dbReference type="Pfam" id="PF00528">
    <property type="entry name" value="BPD_transp_1"/>
    <property type="match status" value="1"/>
</dbReference>
<keyword evidence="5 7" id="KW-1133">Transmembrane helix</keyword>
<organism evidence="9 10">
    <name type="scientific">Thermococcus siculi</name>
    <dbReference type="NCBI Taxonomy" id="72803"/>
    <lineage>
        <taxon>Archaea</taxon>
        <taxon>Methanobacteriati</taxon>
        <taxon>Methanobacteriota</taxon>
        <taxon>Thermococci</taxon>
        <taxon>Thermococcales</taxon>
        <taxon>Thermococcaceae</taxon>
        <taxon>Thermococcus</taxon>
    </lineage>
</organism>
<comment type="similarity">
    <text evidence="7">Belongs to the binding-protein-dependent transport system permease family.</text>
</comment>
<evidence type="ECO:0000256" key="1">
    <source>
        <dbReference type="ARBA" id="ARBA00004651"/>
    </source>
</evidence>
<dbReference type="PROSITE" id="PS50928">
    <property type="entry name" value="ABC_TM1"/>
    <property type="match status" value="1"/>
</dbReference>
<dbReference type="KEGG" id="tsl:A3L11_08010"/>
<dbReference type="Proteomes" id="UP000250125">
    <property type="component" value="Chromosome"/>
</dbReference>
<evidence type="ECO:0000259" key="8">
    <source>
        <dbReference type="PROSITE" id="PS50928"/>
    </source>
</evidence>
<proteinExistence type="inferred from homology"/>
<evidence type="ECO:0000256" key="4">
    <source>
        <dbReference type="ARBA" id="ARBA00022692"/>
    </source>
</evidence>
<keyword evidence="2 7" id="KW-0813">Transport</keyword>
<feature type="transmembrane region" description="Helical" evidence="7">
    <location>
        <begin position="276"/>
        <end position="301"/>
    </location>
</feature>
<keyword evidence="4 7" id="KW-0812">Transmembrane</keyword>
<feature type="domain" description="ABC transmembrane type-1" evidence="8">
    <location>
        <begin position="106"/>
        <end position="298"/>
    </location>
</feature>
<dbReference type="PANTHER" id="PTHR43386:SF1">
    <property type="entry name" value="D,D-DIPEPTIDE TRANSPORT SYSTEM PERMEASE PROTEIN DDPC-RELATED"/>
    <property type="match status" value="1"/>
</dbReference>